<evidence type="ECO:0000256" key="2">
    <source>
        <dbReference type="SAM" id="MobiDB-lite"/>
    </source>
</evidence>
<organism evidence="3 4">
    <name type="scientific">Heliophilum fasciatum</name>
    <dbReference type="NCBI Taxonomy" id="35700"/>
    <lineage>
        <taxon>Bacteria</taxon>
        <taxon>Bacillati</taxon>
        <taxon>Bacillota</taxon>
        <taxon>Clostridia</taxon>
        <taxon>Eubacteriales</taxon>
        <taxon>Heliobacteriaceae</taxon>
        <taxon>Heliophilum</taxon>
    </lineage>
</organism>
<feature type="compositionally biased region" description="Low complexity" evidence="2">
    <location>
        <begin position="107"/>
        <end position="122"/>
    </location>
</feature>
<reference evidence="3 4" key="1">
    <citation type="submission" date="2019-03" db="EMBL/GenBank/DDBJ databases">
        <title>Genomic Encyclopedia of Type Strains, Phase IV (KMG-IV): sequencing the most valuable type-strain genomes for metagenomic binning, comparative biology and taxonomic classification.</title>
        <authorList>
            <person name="Goeker M."/>
        </authorList>
    </citation>
    <scope>NUCLEOTIDE SEQUENCE [LARGE SCALE GENOMIC DNA]</scope>
    <source>
        <strain evidence="3 4">DSM 11170</strain>
    </source>
</reference>
<dbReference type="OrthoDB" id="1723545at2"/>
<name>A0A4R2RPU2_9FIRM</name>
<evidence type="ECO:0000256" key="1">
    <source>
        <dbReference type="SAM" id="Coils"/>
    </source>
</evidence>
<accession>A0A4R2RPU2</accession>
<proteinExistence type="predicted"/>
<gene>
    <name evidence="3" type="ORF">EDD73_106137</name>
</gene>
<feature type="coiled-coil region" evidence="1">
    <location>
        <begin position="259"/>
        <end position="309"/>
    </location>
</feature>
<comment type="caution">
    <text evidence="3">The sequence shown here is derived from an EMBL/GenBank/DDBJ whole genome shotgun (WGS) entry which is preliminary data.</text>
</comment>
<evidence type="ECO:0000313" key="3">
    <source>
        <dbReference type="EMBL" id="TCP65253.1"/>
    </source>
</evidence>
<protein>
    <submittedName>
        <fullName evidence="3">Uncharacterized protein</fullName>
    </submittedName>
</protein>
<evidence type="ECO:0000313" key="4">
    <source>
        <dbReference type="Proteomes" id="UP000294813"/>
    </source>
</evidence>
<dbReference type="AlphaFoldDB" id="A0A4R2RPU2"/>
<keyword evidence="1" id="KW-0175">Coiled coil</keyword>
<dbReference type="EMBL" id="SLXT01000006">
    <property type="protein sequence ID" value="TCP65253.1"/>
    <property type="molecule type" value="Genomic_DNA"/>
</dbReference>
<dbReference type="Proteomes" id="UP000294813">
    <property type="component" value="Unassembled WGS sequence"/>
</dbReference>
<dbReference type="RefSeq" id="WP_131918662.1">
    <property type="nucleotide sequence ID" value="NZ_JAOQNU010000006.1"/>
</dbReference>
<keyword evidence="4" id="KW-1185">Reference proteome</keyword>
<feature type="region of interest" description="Disordered" evidence="2">
    <location>
        <begin position="98"/>
        <end position="122"/>
    </location>
</feature>
<sequence length="325" mass="34650">MVYDDPFDPHWQPIGRALRAMNQPMEAPPDFVAGVMKRIQPQTQRRTFWQRLDKNSKKAVSVAAALAAVTGSVWGLTLQEAAPPMVAHVEPNTLSAASPVAADPKATAEPGTPAATTPQTPAPLVTGGALEAKAPVPALSPVGKPLEPVLATSPPTSAPTGERALAQTESTVPERVLVSKQRTLTRTSIKLQVPSRVTAEQALRALAQRVGSSSPTSVPLDAGTAQVTLFQLTVDTTKADLLNELIATVGTIIDRQQEVTSLTDDYNAALAQRRELQAQRDSTADTAGRQALTAQITSLEAQLAQWDQDASKQRWTIWIEEKGTP</sequence>